<gene>
    <name evidence="4" type="ORF">C7378_0615</name>
</gene>
<evidence type="ECO:0000256" key="1">
    <source>
        <dbReference type="ARBA" id="ARBA00008791"/>
    </source>
</evidence>
<reference evidence="4 5" key="1">
    <citation type="submission" date="2019-03" db="EMBL/GenBank/DDBJ databases">
        <title>Genomic Encyclopedia of Type Strains, Phase IV (KMG-IV): sequencing the most valuable type-strain genomes for metagenomic binning, comparative biology and taxonomic classification.</title>
        <authorList>
            <person name="Goeker M."/>
        </authorList>
    </citation>
    <scope>NUCLEOTIDE SEQUENCE [LARGE SCALE GENOMIC DNA]</scope>
    <source>
        <strain evidence="4 5">DSM 103428</strain>
    </source>
</reference>
<protein>
    <submittedName>
        <fullName evidence="4">Nucleotide-binding universal stress UspA family protein</fullName>
    </submittedName>
</protein>
<organism evidence="4 5">
    <name type="scientific">Acidipila rosea</name>
    <dbReference type="NCBI Taxonomy" id="768535"/>
    <lineage>
        <taxon>Bacteria</taxon>
        <taxon>Pseudomonadati</taxon>
        <taxon>Acidobacteriota</taxon>
        <taxon>Terriglobia</taxon>
        <taxon>Terriglobales</taxon>
        <taxon>Acidobacteriaceae</taxon>
        <taxon>Acidipila</taxon>
    </lineage>
</organism>
<feature type="coiled-coil region" evidence="2">
    <location>
        <begin position="82"/>
        <end position="109"/>
    </location>
</feature>
<dbReference type="PANTHER" id="PTHR46268">
    <property type="entry name" value="STRESS RESPONSE PROTEIN NHAX"/>
    <property type="match status" value="1"/>
</dbReference>
<comment type="similarity">
    <text evidence="1">Belongs to the universal stress protein A family.</text>
</comment>
<evidence type="ECO:0000313" key="4">
    <source>
        <dbReference type="EMBL" id="TCK75629.1"/>
    </source>
</evidence>
<dbReference type="InterPro" id="IPR006016">
    <property type="entry name" value="UspA"/>
</dbReference>
<evidence type="ECO:0000256" key="2">
    <source>
        <dbReference type="SAM" id="Coils"/>
    </source>
</evidence>
<dbReference type="EMBL" id="SMGK01000001">
    <property type="protein sequence ID" value="TCK75629.1"/>
    <property type="molecule type" value="Genomic_DNA"/>
</dbReference>
<evidence type="ECO:0000259" key="3">
    <source>
        <dbReference type="Pfam" id="PF00582"/>
    </source>
</evidence>
<keyword evidence="2" id="KW-0175">Coiled coil</keyword>
<comment type="caution">
    <text evidence="4">The sequence shown here is derived from an EMBL/GenBank/DDBJ whole genome shotgun (WGS) entry which is preliminary data.</text>
</comment>
<dbReference type="SUPFAM" id="SSF52402">
    <property type="entry name" value="Adenine nucleotide alpha hydrolases-like"/>
    <property type="match status" value="1"/>
</dbReference>
<dbReference type="OrthoDB" id="9794782at2"/>
<dbReference type="CDD" id="cd00293">
    <property type="entry name" value="USP-like"/>
    <property type="match status" value="1"/>
</dbReference>
<evidence type="ECO:0000313" key="5">
    <source>
        <dbReference type="Proteomes" id="UP000295210"/>
    </source>
</evidence>
<dbReference type="InterPro" id="IPR006015">
    <property type="entry name" value="Universal_stress_UspA"/>
</dbReference>
<dbReference type="RefSeq" id="WP_131991530.1">
    <property type="nucleotide sequence ID" value="NZ_SMGK01000001.1"/>
</dbReference>
<dbReference type="PANTHER" id="PTHR46268:SF6">
    <property type="entry name" value="UNIVERSAL STRESS PROTEIN UP12"/>
    <property type="match status" value="1"/>
</dbReference>
<dbReference type="PRINTS" id="PR01438">
    <property type="entry name" value="UNVRSLSTRESS"/>
</dbReference>
<feature type="domain" description="UspA" evidence="3">
    <location>
        <begin position="31"/>
        <end position="169"/>
    </location>
</feature>
<keyword evidence="5" id="KW-1185">Reference proteome</keyword>
<dbReference type="Gene3D" id="3.40.50.620">
    <property type="entry name" value="HUPs"/>
    <property type="match status" value="1"/>
</dbReference>
<dbReference type="InterPro" id="IPR014729">
    <property type="entry name" value="Rossmann-like_a/b/a_fold"/>
</dbReference>
<dbReference type="Pfam" id="PF00582">
    <property type="entry name" value="Usp"/>
    <property type="match status" value="1"/>
</dbReference>
<name>A0A4R1LG09_9BACT</name>
<sequence length="175" mass="18793">MKQSDACVDALIDTQAGYKEGAIEMETETAFKKILVGFNGTSGSSRAAEVAISLARSLNAKLILLGVVPPLTAEAQAEGLGLEEASGTRRRLEEQLEKTASRVRSLGADVVTEIADGEPEAQIERKAEEEGVDLIIVGRREIGRVRHWLEGSTSETLVRSAHASVLVVHEDCEQP</sequence>
<dbReference type="Proteomes" id="UP000295210">
    <property type="component" value="Unassembled WGS sequence"/>
</dbReference>
<accession>A0A4R1LG09</accession>
<proteinExistence type="inferred from homology"/>
<dbReference type="AlphaFoldDB" id="A0A4R1LG09"/>